<organism evidence="1 2">
    <name type="scientific">Streptomyces phage SparkleGoddess</name>
    <dbReference type="NCBI Taxonomy" id="2283305"/>
    <lineage>
        <taxon>Viruses</taxon>
        <taxon>Duplodnaviria</taxon>
        <taxon>Heunggongvirae</taxon>
        <taxon>Uroviricota</taxon>
        <taxon>Caudoviricetes</taxon>
        <taxon>Stanwilliamsviridae</taxon>
        <taxon>Loccivirinae</taxon>
        <taxon>Gilsonvirus</taxon>
        <taxon>Gilsonvirus comrade</taxon>
    </lineage>
</organism>
<name>A0A345ME29_9CAUD</name>
<protein>
    <submittedName>
        <fullName evidence="1">Uncharacterized protein</fullName>
    </submittedName>
</protein>
<evidence type="ECO:0000313" key="1">
    <source>
        <dbReference type="EMBL" id="AXH68810.1"/>
    </source>
</evidence>
<accession>A0A345ME29</accession>
<reference evidence="1 2" key="1">
    <citation type="submission" date="2018-07" db="EMBL/GenBank/DDBJ databases">
        <authorList>
            <person name="Dixon J."/>
            <person name="Knudsen H.R."/>
            <person name="Rock W."/>
            <person name="Scott A.N."/>
            <person name="Walsdorf S.L."/>
            <person name="Layton S.R."/>
            <person name="Nayek S."/>
            <person name="Kim T."/>
            <person name="Hughes L.E."/>
            <person name="Garlena R.A."/>
            <person name="Russell D.A."/>
            <person name="Pope W.H."/>
            <person name="Jacobs-Sera D."/>
            <person name="Hatfull G.F."/>
        </authorList>
    </citation>
    <scope>NUCLEOTIDE SEQUENCE [LARGE SCALE GENOMIC DNA]</scope>
</reference>
<dbReference type="EMBL" id="MH590589">
    <property type="protein sequence ID" value="AXH68810.1"/>
    <property type="molecule type" value="Genomic_DNA"/>
</dbReference>
<gene>
    <name evidence="1" type="primary">105</name>
    <name evidence="1" type="ORF">SEA_SPARKLEGODDESS_105</name>
</gene>
<sequence>MFMYNDVMVNYQQRVEHDYIDFYEDSFMSPMKLNTMSRVVHILEVRSLDVEVTVNCETGYGFSAAVVISTLLAALKNIDDGFIYNLARKKMESQMGFQVDDLIPGYVAKPTDVSYSMDGGTSWDFTIVASVCRGPIQKPNLVLIKQEDKFGVLVLRLEYYSGVHKGYIEMDVDEDIMINGSQALLQQAQELLWIRAYEKMPMLAPDLSYMRYTEGLLNGGKYHTGKYQAPKADPYFSGPLAQPAKKAYGGKDKRVDELPGVKEMVKHPVTGSRDTLERVIISLNDSYDWSREEIADWLETLDIDITFKTKEINEQD</sequence>
<evidence type="ECO:0000313" key="2">
    <source>
        <dbReference type="Proteomes" id="UP000259914"/>
    </source>
</evidence>
<dbReference type="Proteomes" id="UP000259914">
    <property type="component" value="Segment"/>
</dbReference>
<proteinExistence type="predicted"/>